<dbReference type="GO" id="GO:0005886">
    <property type="term" value="C:plasma membrane"/>
    <property type="evidence" value="ECO:0007669"/>
    <property type="project" value="UniProtKB-SubCell"/>
</dbReference>
<dbReference type="KEGG" id="mfp:MBIO_0735"/>
<name>C4XFS8_MYCFP</name>
<protein>
    <recommendedName>
        <fullName evidence="10">Chromate transporter</fullName>
    </recommendedName>
</protein>
<dbReference type="AlphaFoldDB" id="C4XFS8"/>
<keyword evidence="6 7" id="KW-0472">Membrane</keyword>
<comment type="subcellular location">
    <subcellularLocation>
        <location evidence="1">Cell membrane</location>
        <topology evidence="1">Multi-pass membrane protein</topology>
    </subcellularLocation>
</comment>
<proteinExistence type="inferred from homology"/>
<keyword evidence="3" id="KW-1003">Cell membrane</keyword>
<dbReference type="HOGENOM" id="CLU_1244186_0_0_14"/>
<evidence type="ECO:0000256" key="1">
    <source>
        <dbReference type="ARBA" id="ARBA00004651"/>
    </source>
</evidence>
<dbReference type="GO" id="GO:0015109">
    <property type="term" value="F:chromate transmembrane transporter activity"/>
    <property type="evidence" value="ECO:0007669"/>
    <property type="project" value="InterPro"/>
</dbReference>
<feature type="transmembrane region" description="Helical" evidence="7">
    <location>
        <begin position="202"/>
        <end position="221"/>
    </location>
</feature>
<dbReference type="PATRIC" id="fig|496833.3.peg.328"/>
<dbReference type="EMBL" id="AP009608">
    <property type="protein sequence ID" value="BAH70000.1"/>
    <property type="molecule type" value="Genomic_DNA"/>
</dbReference>
<evidence type="ECO:0000313" key="8">
    <source>
        <dbReference type="EMBL" id="BAH70000.1"/>
    </source>
</evidence>
<evidence type="ECO:0000313" key="9">
    <source>
        <dbReference type="Proteomes" id="UP000006810"/>
    </source>
</evidence>
<reference evidence="8 9" key="1">
    <citation type="journal article" date="2009" name="Curr. Microbiol.">
        <title>Molecular cloning and expression of a novel cholinephosphotransferase involved in glycoglycerophospholipid biosynthesis of Mycoplasma fermentans.</title>
        <authorList>
            <person name="Ishida N."/>
            <person name="Irikura D."/>
            <person name="Matsuda K."/>
            <person name="Sato S."/>
            <person name="Asano K."/>
        </authorList>
    </citation>
    <scope>NUCLEOTIDE SEQUENCE [LARGE SCALE GENOMIC DNA]</scope>
    <source>
        <strain evidence="9">ATCC 19989 / NBRC 14854 / NCTC 10117 / PG18</strain>
    </source>
</reference>
<dbReference type="Proteomes" id="UP000006810">
    <property type="component" value="Chromosome"/>
</dbReference>
<keyword evidence="9" id="KW-1185">Reference proteome</keyword>
<feature type="transmembrane region" description="Helical" evidence="7">
    <location>
        <begin position="179"/>
        <end position="197"/>
    </location>
</feature>
<evidence type="ECO:0000256" key="2">
    <source>
        <dbReference type="ARBA" id="ARBA00005262"/>
    </source>
</evidence>
<accession>C4XFS8</accession>
<evidence type="ECO:0000256" key="3">
    <source>
        <dbReference type="ARBA" id="ARBA00022475"/>
    </source>
</evidence>
<organism evidence="8 9">
    <name type="scientific">Mycoplasmopsis fermentans (strain ATCC 19989 / NBRC 14854 / NCTC 10117 / PG18)</name>
    <name type="common">Mycoplasma fermentans</name>
    <dbReference type="NCBI Taxonomy" id="496833"/>
    <lineage>
        <taxon>Bacteria</taxon>
        <taxon>Bacillati</taxon>
        <taxon>Mycoplasmatota</taxon>
        <taxon>Mycoplasmoidales</taxon>
        <taxon>Metamycoplasmataceae</taxon>
        <taxon>Mycoplasmopsis</taxon>
    </lineage>
</organism>
<gene>
    <name evidence="8" type="ordered locus">MBIO_0735</name>
</gene>
<evidence type="ECO:0000256" key="7">
    <source>
        <dbReference type="SAM" id="Phobius"/>
    </source>
</evidence>
<dbReference type="Pfam" id="PF02417">
    <property type="entry name" value="Chromate_transp"/>
    <property type="match status" value="1"/>
</dbReference>
<evidence type="ECO:0000256" key="4">
    <source>
        <dbReference type="ARBA" id="ARBA00022692"/>
    </source>
</evidence>
<sequence>MMAWLALLVALPFLVLISLSVFGGGQIFMPIFSWFWGLFREWFGSNITESDISQVFAVGNATPGILSTKFALVTGYFYANKEWWGFIVMFLTYLVFVIPPILMMKLAMKYSKKFENNKYLIKLINIMNPVVTGIIVALGFQLFIASVAPQVFFNKSFTNYVGINNDTQKALFYRGWRRIAVYCYVPVGVILSTTLYLKKVPVVALILSNIVLALIIFEPWLG</sequence>
<evidence type="ECO:0008006" key="10">
    <source>
        <dbReference type="Google" id="ProtNLM"/>
    </source>
</evidence>
<comment type="similarity">
    <text evidence="2">Belongs to the chromate ion transporter (CHR) (TC 2.A.51) family.</text>
</comment>
<dbReference type="eggNOG" id="COG2059">
    <property type="taxonomic scope" value="Bacteria"/>
</dbReference>
<evidence type="ECO:0000256" key="6">
    <source>
        <dbReference type="ARBA" id="ARBA00023136"/>
    </source>
</evidence>
<feature type="transmembrane region" description="Helical" evidence="7">
    <location>
        <begin position="123"/>
        <end position="144"/>
    </location>
</feature>
<keyword evidence="4 7" id="KW-0812">Transmembrane</keyword>
<evidence type="ECO:0000256" key="5">
    <source>
        <dbReference type="ARBA" id="ARBA00022989"/>
    </source>
</evidence>
<feature type="transmembrane region" description="Helical" evidence="7">
    <location>
        <begin position="83"/>
        <end position="102"/>
    </location>
</feature>
<dbReference type="InterPro" id="IPR003370">
    <property type="entry name" value="Chromate_transpt"/>
</dbReference>
<keyword evidence="5 7" id="KW-1133">Transmembrane helix</keyword>